<dbReference type="AlphaFoldDB" id="A0A1G9W3M6"/>
<reference evidence="6 7" key="1">
    <citation type="submission" date="2016-10" db="EMBL/GenBank/DDBJ databases">
        <authorList>
            <person name="de Groot N.N."/>
        </authorList>
    </citation>
    <scope>NUCLEOTIDE SEQUENCE [LARGE SCALE GENOMIC DNA]</scope>
    <source>
        <strain evidence="6 7">CGMCC 1.3442</strain>
    </source>
</reference>
<dbReference type="SUPFAM" id="SSF54001">
    <property type="entry name" value="Cysteine proteinases"/>
    <property type="match status" value="1"/>
</dbReference>
<keyword evidence="3" id="KW-0378">Hydrolase</keyword>
<dbReference type="InterPro" id="IPR000064">
    <property type="entry name" value="NLP_P60_dom"/>
</dbReference>
<dbReference type="Pfam" id="PF00877">
    <property type="entry name" value="NLPC_P60"/>
    <property type="match status" value="1"/>
</dbReference>
<feature type="domain" description="NlpC/P60" evidence="5">
    <location>
        <begin position="181"/>
        <end position="303"/>
    </location>
</feature>
<dbReference type="InterPro" id="IPR038765">
    <property type="entry name" value="Papain-like_cys_pep_sf"/>
</dbReference>
<dbReference type="PANTHER" id="PTHR47053:SF3">
    <property type="entry name" value="GAMMA-D-GLUTAMYL-L-LYSINE DIPEPTIDYL-PEPTIDASE"/>
    <property type="match status" value="1"/>
</dbReference>
<dbReference type="GO" id="GO:0006508">
    <property type="term" value="P:proteolysis"/>
    <property type="evidence" value="ECO:0007669"/>
    <property type="project" value="UniProtKB-KW"/>
</dbReference>
<keyword evidence="2" id="KW-0645">Protease</keyword>
<evidence type="ECO:0000313" key="7">
    <source>
        <dbReference type="Proteomes" id="UP000199334"/>
    </source>
</evidence>
<dbReference type="Gene3D" id="3.90.1720.10">
    <property type="entry name" value="endopeptidase domain like (from Nostoc punctiforme)"/>
    <property type="match status" value="1"/>
</dbReference>
<evidence type="ECO:0000256" key="1">
    <source>
        <dbReference type="ARBA" id="ARBA00007074"/>
    </source>
</evidence>
<dbReference type="PROSITE" id="PS51935">
    <property type="entry name" value="NLPC_P60"/>
    <property type="match status" value="1"/>
</dbReference>
<dbReference type="PANTHER" id="PTHR47053">
    <property type="entry name" value="MUREIN DD-ENDOPEPTIDASE MEPH-RELATED"/>
    <property type="match status" value="1"/>
</dbReference>
<dbReference type="InterPro" id="IPR057812">
    <property type="entry name" value="SH3_YKFC_2nd"/>
</dbReference>
<evidence type="ECO:0000259" key="5">
    <source>
        <dbReference type="PROSITE" id="PS51935"/>
    </source>
</evidence>
<dbReference type="OrthoDB" id="9813368at2"/>
<name>A0A1G9W3M6_9BACI</name>
<dbReference type="Pfam" id="PF23795">
    <property type="entry name" value="SH3_YKFC_2nd"/>
    <property type="match status" value="1"/>
</dbReference>
<keyword evidence="7" id="KW-1185">Reference proteome</keyword>
<gene>
    <name evidence="6" type="ORF">SAMN05216498_0594</name>
</gene>
<organism evidence="6 7">
    <name type="scientific">Tenuibacillus multivorans</name>
    <dbReference type="NCBI Taxonomy" id="237069"/>
    <lineage>
        <taxon>Bacteria</taxon>
        <taxon>Bacillati</taxon>
        <taxon>Bacillota</taxon>
        <taxon>Bacilli</taxon>
        <taxon>Bacillales</taxon>
        <taxon>Bacillaceae</taxon>
        <taxon>Tenuibacillus</taxon>
    </lineage>
</organism>
<dbReference type="STRING" id="237069.SAMN05216498_0594"/>
<accession>A0A1G9W3M6</accession>
<evidence type="ECO:0000256" key="4">
    <source>
        <dbReference type="ARBA" id="ARBA00022807"/>
    </source>
</evidence>
<evidence type="ECO:0000256" key="3">
    <source>
        <dbReference type="ARBA" id="ARBA00022801"/>
    </source>
</evidence>
<evidence type="ECO:0000256" key="2">
    <source>
        <dbReference type="ARBA" id="ARBA00022670"/>
    </source>
</evidence>
<dbReference type="InterPro" id="IPR051202">
    <property type="entry name" value="Peptidase_C40"/>
</dbReference>
<dbReference type="GO" id="GO:0008234">
    <property type="term" value="F:cysteine-type peptidase activity"/>
    <property type="evidence" value="ECO:0007669"/>
    <property type="project" value="UniProtKB-KW"/>
</dbReference>
<comment type="similarity">
    <text evidence="1">Belongs to the peptidase C40 family.</text>
</comment>
<sequence>MNESNHMWICNVAVSTIWTEPNSPREIDEPGLHEPANIHQWYNALTTDKRRDLCDLNLVQSQLLYGEEVIVDEIEGDWAKIIAINQPSKKDARGYPGWVPLKQLKQVEREAWSYFPIALITSKTAALMDHHNETILDLSFLTYLPVVDQHEQMVKALTPEGEAWLNRHDVAIFPSYDDIPKQTGQAIVESGHEFLELPYFWGGMSAFGYDCSGFTYNMHKANGYQIPRDASDQAKAGEHVPLNHLEIGDLLFFAFENGHIHHVGLYAGNEYMIHSPSTGKGIEMIHVPGTKYEKELCVARRYHT</sequence>
<proteinExistence type="inferred from homology"/>
<dbReference type="Proteomes" id="UP000199334">
    <property type="component" value="Unassembled WGS sequence"/>
</dbReference>
<dbReference type="Gene3D" id="2.30.30.40">
    <property type="entry name" value="SH3 Domains"/>
    <property type="match status" value="1"/>
</dbReference>
<dbReference type="RefSeq" id="WP_093855117.1">
    <property type="nucleotide sequence ID" value="NZ_BJVZ01000034.1"/>
</dbReference>
<dbReference type="EMBL" id="FNIG01000001">
    <property type="protein sequence ID" value="SDM79172.1"/>
    <property type="molecule type" value="Genomic_DNA"/>
</dbReference>
<keyword evidence="4" id="KW-0788">Thiol protease</keyword>
<protein>
    <submittedName>
        <fullName evidence="6">NlpC/P60 family protein</fullName>
    </submittedName>
</protein>
<evidence type="ECO:0000313" key="6">
    <source>
        <dbReference type="EMBL" id="SDM79172.1"/>
    </source>
</evidence>